<evidence type="ECO:0000256" key="12">
    <source>
        <dbReference type="ARBA" id="ARBA00023136"/>
    </source>
</evidence>
<dbReference type="EMBL" id="JASCZI010000002">
    <property type="protein sequence ID" value="MED6106027.1"/>
    <property type="molecule type" value="Genomic_DNA"/>
</dbReference>
<dbReference type="Gene3D" id="3.30.40.10">
    <property type="entry name" value="Zinc/RING finger domain, C3HC4 (zinc finger)"/>
    <property type="match status" value="1"/>
</dbReference>
<evidence type="ECO:0000256" key="16">
    <source>
        <dbReference type="SAM" id="Phobius"/>
    </source>
</evidence>
<evidence type="ECO:0000256" key="9">
    <source>
        <dbReference type="ARBA" id="ARBA00022786"/>
    </source>
</evidence>
<dbReference type="Proteomes" id="UP001341840">
    <property type="component" value="Unassembled WGS sequence"/>
</dbReference>
<evidence type="ECO:0000313" key="18">
    <source>
        <dbReference type="EMBL" id="MED6106027.1"/>
    </source>
</evidence>
<dbReference type="PROSITE" id="PS50089">
    <property type="entry name" value="ZF_RING_2"/>
    <property type="match status" value="1"/>
</dbReference>
<dbReference type="SMART" id="SM00184">
    <property type="entry name" value="RING"/>
    <property type="match status" value="1"/>
</dbReference>
<evidence type="ECO:0000256" key="8">
    <source>
        <dbReference type="ARBA" id="ARBA00022771"/>
    </source>
</evidence>
<keyword evidence="12 16" id="KW-0472">Membrane</keyword>
<feature type="region of interest" description="Disordered" evidence="15">
    <location>
        <begin position="186"/>
        <end position="213"/>
    </location>
</feature>
<reference evidence="18 19" key="1">
    <citation type="journal article" date="2023" name="Plants (Basel)">
        <title>Bridging the Gap: Combining Genomics and Transcriptomics Approaches to Understand Stylosanthes scabra, an Orphan Legume from the Brazilian Caatinga.</title>
        <authorList>
            <person name="Ferreira-Neto J.R.C."/>
            <person name="da Silva M.D."/>
            <person name="Binneck E."/>
            <person name="de Melo N.F."/>
            <person name="da Silva R.H."/>
            <person name="de Melo A.L.T.M."/>
            <person name="Pandolfi V."/>
            <person name="Bustamante F.O."/>
            <person name="Brasileiro-Vidal A.C."/>
            <person name="Benko-Iseppon A.M."/>
        </authorList>
    </citation>
    <scope>NUCLEOTIDE SEQUENCE [LARGE SCALE GENOMIC DNA]</scope>
    <source>
        <tissue evidence="18">Leaves</tissue>
    </source>
</reference>
<comment type="catalytic activity">
    <reaction evidence="1">
        <text>S-ubiquitinyl-[E2 ubiquitin-conjugating enzyme]-L-cysteine + [acceptor protein]-L-lysine = [E2 ubiquitin-conjugating enzyme]-L-cysteine + N(6)-ubiquitinyl-[acceptor protein]-L-lysine.</text>
        <dbReference type="EC" id="2.3.2.27"/>
    </reaction>
</comment>
<dbReference type="SUPFAM" id="SSF57850">
    <property type="entry name" value="RING/U-box"/>
    <property type="match status" value="1"/>
</dbReference>
<accession>A0ABU6Q2B4</accession>
<dbReference type="PANTHER" id="PTHR45768:SF74">
    <property type="entry name" value="TRANSCRIPTION FACTOR C2H2 FAMILY-RELATED"/>
    <property type="match status" value="1"/>
</dbReference>
<keyword evidence="7" id="KW-0479">Metal-binding</keyword>
<evidence type="ECO:0000256" key="15">
    <source>
        <dbReference type="SAM" id="MobiDB-lite"/>
    </source>
</evidence>
<name>A0ABU6Q2B4_9FABA</name>
<evidence type="ECO:0000256" key="13">
    <source>
        <dbReference type="ARBA" id="ARBA00024209"/>
    </source>
</evidence>
<feature type="compositionally biased region" description="Basic and acidic residues" evidence="15">
    <location>
        <begin position="201"/>
        <end position="212"/>
    </location>
</feature>
<dbReference type="PANTHER" id="PTHR45768">
    <property type="entry name" value="E3 UBIQUITIN-PROTEIN LIGASE RNF13-LIKE"/>
    <property type="match status" value="1"/>
</dbReference>
<evidence type="ECO:0000256" key="10">
    <source>
        <dbReference type="ARBA" id="ARBA00022833"/>
    </source>
</evidence>
<keyword evidence="6 16" id="KW-0812">Transmembrane</keyword>
<comment type="pathway">
    <text evidence="3">Protein modification; protein ubiquitination.</text>
</comment>
<organism evidence="18 19">
    <name type="scientific">Stylosanthes scabra</name>
    <dbReference type="NCBI Taxonomy" id="79078"/>
    <lineage>
        <taxon>Eukaryota</taxon>
        <taxon>Viridiplantae</taxon>
        <taxon>Streptophyta</taxon>
        <taxon>Embryophyta</taxon>
        <taxon>Tracheophyta</taxon>
        <taxon>Spermatophyta</taxon>
        <taxon>Magnoliopsida</taxon>
        <taxon>eudicotyledons</taxon>
        <taxon>Gunneridae</taxon>
        <taxon>Pentapetalae</taxon>
        <taxon>rosids</taxon>
        <taxon>fabids</taxon>
        <taxon>Fabales</taxon>
        <taxon>Fabaceae</taxon>
        <taxon>Papilionoideae</taxon>
        <taxon>50 kb inversion clade</taxon>
        <taxon>dalbergioids sensu lato</taxon>
        <taxon>Dalbergieae</taxon>
        <taxon>Pterocarpus clade</taxon>
        <taxon>Stylosanthes</taxon>
    </lineage>
</organism>
<sequence>MNKYSSSSSSSPFQSRSYDANSMPSSLSVISRISPLILLVIIVLAVIFFAYGLVHLVLWFFMKALSSSSSSSLLSPSLYNSNRFLHQESWRRSRALQRQLHHLFRMHDSGLEQSIIDALPVFHYQDLLGVNKEPFDCAVCLCEFSHEEKLRLVPICSHAFHMNCLDTWLLSNSTCPLCRATLSSSNVNQNQNQNQNENPSEENKNNGDEGRGVSKRVLSVRLGKLRNSGLSEREESSSSSSSLGLDGRRCYSMGSYEYVVRESNNVLVEVVLSQSLHHHQEEEEEEEEEGKKIGNKRRRGESFSVSKIWQWSNKIKYNNNHGSNADADGDADFPL</sequence>
<keyword evidence="11 16" id="KW-1133">Transmembrane helix</keyword>
<evidence type="ECO:0000256" key="7">
    <source>
        <dbReference type="ARBA" id="ARBA00022723"/>
    </source>
</evidence>
<evidence type="ECO:0000256" key="6">
    <source>
        <dbReference type="ARBA" id="ARBA00022692"/>
    </source>
</evidence>
<dbReference type="InterPro" id="IPR001841">
    <property type="entry name" value="Znf_RING"/>
</dbReference>
<evidence type="ECO:0000313" key="19">
    <source>
        <dbReference type="Proteomes" id="UP001341840"/>
    </source>
</evidence>
<protein>
    <recommendedName>
        <fullName evidence="4">RING-type E3 ubiquitin transferase</fullName>
        <ecNumber evidence="4">2.3.2.27</ecNumber>
    </recommendedName>
</protein>
<proteinExistence type="inferred from homology"/>
<feature type="transmembrane region" description="Helical" evidence="16">
    <location>
        <begin position="36"/>
        <end position="62"/>
    </location>
</feature>
<evidence type="ECO:0000256" key="14">
    <source>
        <dbReference type="PROSITE-ProRule" id="PRU00175"/>
    </source>
</evidence>
<evidence type="ECO:0000256" key="3">
    <source>
        <dbReference type="ARBA" id="ARBA00004906"/>
    </source>
</evidence>
<keyword evidence="10" id="KW-0862">Zinc</keyword>
<keyword evidence="5" id="KW-0808">Transferase</keyword>
<comment type="subcellular location">
    <subcellularLocation>
        <location evidence="2">Membrane</location>
        <topology evidence="2">Single-pass membrane protein</topology>
    </subcellularLocation>
</comment>
<comment type="caution">
    <text evidence="18">The sequence shown here is derived from an EMBL/GenBank/DDBJ whole genome shotgun (WGS) entry which is preliminary data.</text>
</comment>
<comment type="similarity">
    <text evidence="13">Belongs to the RING-type zinc finger family. ATL subfamily.</text>
</comment>
<feature type="domain" description="RING-type" evidence="17">
    <location>
        <begin position="137"/>
        <end position="179"/>
    </location>
</feature>
<dbReference type="InterPro" id="IPR013083">
    <property type="entry name" value="Znf_RING/FYVE/PHD"/>
</dbReference>
<evidence type="ECO:0000256" key="4">
    <source>
        <dbReference type="ARBA" id="ARBA00012483"/>
    </source>
</evidence>
<evidence type="ECO:0000259" key="17">
    <source>
        <dbReference type="PROSITE" id="PS50089"/>
    </source>
</evidence>
<dbReference type="EC" id="2.3.2.27" evidence="4"/>
<dbReference type="Pfam" id="PF13639">
    <property type="entry name" value="zf-RING_2"/>
    <property type="match status" value="1"/>
</dbReference>
<keyword evidence="19" id="KW-1185">Reference proteome</keyword>
<feature type="compositionally biased region" description="Low complexity" evidence="15">
    <location>
        <begin position="186"/>
        <end position="198"/>
    </location>
</feature>
<keyword evidence="8 14" id="KW-0863">Zinc-finger</keyword>
<feature type="region of interest" description="Disordered" evidence="15">
    <location>
        <begin position="276"/>
        <end position="303"/>
    </location>
</feature>
<evidence type="ECO:0000256" key="11">
    <source>
        <dbReference type="ARBA" id="ARBA00022989"/>
    </source>
</evidence>
<evidence type="ECO:0000256" key="5">
    <source>
        <dbReference type="ARBA" id="ARBA00022679"/>
    </source>
</evidence>
<evidence type="ECO:0000256" key="2">
    <source>
        <dbReference type="ARBA" id="ARBA00004167"/>
    </source>
</evidence>
<keyword evidence="9" id="KW-0833">Ubl conjugation pathway</keyword>
<dbReference type="CDD" id="cd16461">
    <property type="entry name" value="RING-H2_EL5-like"/>
    <property type="match status" value="1"/>
</dbReference>
<evidence type="ECO:0000256" key="1">
    <source>
        <dbReference type="ARBA" id="ARBA00000900"/>
    </source>
</evidence>
<gene>
    <name evidence="18" type="ORF">PIB30_000811</name>
</gene>